<evidence type="ECO:0000256" key="18">
    <source>
        <dbReference type="ARBA" id="ARBA00037859"/>
    </source>
</evidence>
<dbReference type="AlphaFoldDB" id="A0AAE1WV54"/>
<gene>
    <name evidence="23" type="ORF">Sango_1091400</name>
</gene>
<evidence type="ECO:0000313" key="24">
    <source>
        <dbReference type="Proteomes" id="UP001289374"/>
    </source>
</evidence>
<evidence type="ECO:0000256" key="7">
    <source>
        <dbReference type="ARBA" id="ARBA00022692"/>
    </source>
</evidence>
<dbReference type="Pfam" id="PF16363">
    <property type="entry name" value="GDP_Man_Dehyd"/>
    <property type="match status" value="1"/>
</dbReference>
<comment type="similarity">
    <text evidence="4">Belongs to the NAD(P)-dependent epimerase/dehydratase family. UDP-glucuronic acid decarboxylase subfamily.</text>
</comment>
<evidence type="ECO:0000256" key="3">
    <source>
        <dbReference type="ARBA" id="ARBA00005100"/>
    </source>
</evidence>
<evidence type="ECO:0000256" key="19">
    <source>
        <dbReference type="ARBA" id="ARBA00049410"/>
    </source>
</evidence>
<evidence type="ECO:0000313" key="23">
    <source>
        <dbReference type="EMBL" id="KAK4399853.1"/>
    </source>
</evidence>
<comment type="caution">
    <text evidence="23">The sequence shown here is derived from an EMBL/GenBank/DDBJ whole genome shotgun (WGS) entry which is preliminary data.</text>
</comment>
<evidence type="ECO:0000256" key="12">
    <source>
        <dbReference type="ARBA" id="ARBA00023034"/>
    </source>
</evidence>
<feature type="domain" description="NAD(P)-binding" evidence="22">
    <location>
        <begin position="36"/>
        <end position="196"/>
    </location>
</feature>
<evidence type="ECO:0000256" key="13">
    <source>
        <dbReference type="ARBA" id="ARBA00023136"/>
    </source>
</evidence>
<evidence type="ECO:0000256" key="11">
    <source>
        <dbReference type="ARBA" id="ARBA00023027"/>
    </source>
</evidence>
<comment type="catalytic activity">
    <reaction evidence="19">
        <text>UDP-alpha-D-glucuronate + H(+) = UDP-alpha-D-xylose + CO2</text>
        <dbReference type="Rhea" id="RHEA:23916"/>
        <dbReference type="ChEBI" id="CHEBI:15378"/>
        <dbReference type="ChEBI" id="CHEBI:16526"/>
        <dbReference type="ChEBI" id="CHEBI:57632"/>
        <dbReference type="ChEBI" id="CHEBI:58052"/>
        <dbReference type="EC" id="4.1.1.35"/>
    </reaction>
    <physiologicalReaction direction="left-to-right" evidence="19">
        <dbReference type="Rhea" id="RHEA:23917"/>
    </physiologicalReaction>
</comment>
<dbReference type="FunFam" id="3.40.50.720:FF:000065">
    <property type="entry name" value="UDP-glucuronic acid decarboxylase 1"/>
    <property type="match status" value="1"/>
</dbReference>
<organism evidence="23 24">
    <name type="scientific">Sesamum angolense</name>
    <dbReference type="NCBI Taxonomy" id="2727404"/>
    <lineage>
        <taxon>Eukaryota</taxon>
        <taxon>Viridiplantae</taxon>
        <taxon>Streptophyta</taxon>
        <taxon>Embryophyta</taxon>
        <taxon>Tracheophyta</taxon>
        <taxon>Spermatophyta</taxon>
        <taxon>Magnoliopsida</taxon>
        <taxon>eudicotyledons</taxon>
        <taxon>Gunneridae</taxon>
        <taxon>Pentapetalae</taxon>
        <taxon>asterids</taxon>
        <taxon>lamiids</taxon>
        <taxon>Lamiales</taxon>
        <taxon>Pedaliaceae</taxon>
        <taxon>Sesamum</taxon>
    </lineage>
</organism>
<keyword evidence="7" id="KW-0812">Transmembrane</keyword>
<keyword evidence="9" id="KW-0735">Signal-anchor</keyword>
<evidence type="ECO:0000256" key="1">
    <source>
        <dbReference type="ARBA" id="ARBA00001911"/>
    </source>
</evidence>
<keyword evidence="15" id="KW-0456">Lyase</keyword>
<evidence type="ECO:0000256" key="16">
    <source>
        <dbReference type="ARBA" id="ARBA00025005"/>
    </source>
</evidence>
<dbReference type="PANTHER" id="PTHR43078">
    <property type="entry name" value="UDP-GLUCURONIC ACID DECARBOXYLASE-RELATED"/>
    <property type="match status" value="1"/>
</dbReference>
<evidence type="ECO:0000259" key="21">
    <source>
        <dbReference type="Pfam" id="PF01370"/>
    </source>
</evidence>
<sequence length="377" mass="42743">MATEESNGGKNASSKPPPEPSPLRRAKYFKANMRILVTGGAGFIGSHLVDKLMENEENMVIVADNYFTGSKDNLRQWFDHPRFELIRHDITKPLLVEVDKIYHLACPASPIFYKYNAVKTIKTNVIGTLNMLDLLSEILLTSTSEVYGDPLVHPQTEDYWGNVNPIGVRSCYDEGKRVAETLMFDYHRQHGIGNCSPSFIAYVSARSILNTSNWYNSIKVPNCMKWFNRNTDRKIFNTYGPRMNIDDGRVVSNFLAQAIRDEPLSVQLPGTQTRSFCYVADMVDGLIRLMEGDNTGPINIGNPGEFTMLELAETVKEMINPAIEIIKVENTPDDPRQRKPDITKAKELLGWEPIIKLQDGIPLMEEDFRKRIGIPRK</sequence>
<keyword evidence="24" id="KW-1185">Reference proteome</keyword>
<keyword evidence="10" id="KW-1133">Transmembrane helix</keyword>
<evidence type="ECO:0000256" key="6">
    <source>
        <dbReference type="ARBA" id="ARBA00018816"/>
    </source>
</evidence>
<proteinExistence type="inferred from homology"/>
<dbReference type="InterPro" id="IPR016040">
    <property type="entry name" value="NAD(P)-bd_dom"/>
</dbReference>
<dbReference type="GO" id="GO:0042732">
    <property type="term" value="P:D-xylose metabolic process"/>
    <property type="evidence" value="ECO:0007669"/>
    <property type="project" value="InterPro"/>
</dbReference>
<dbReference type="Gene3D" id="3.40.50.720">
    <property type="entry name" value="NAD(P)-binding Rossmann-like Domain"/>
    <property type="match status" value="2"/>
</dbReference>
<keyword evidence="11" id="KW-0520">NAD</keyword>
<reference evidence="23" key="1">
    <citation type="submission" date="2020-06" db="EMBL/GenBank/DDBJ databases">
        <authorList>
            <person name="Li T."/>
            <person name="Hu X."/>
            <person name="Zhang T."/>
            <person name="Song X."/>
            <person name="Zhang H."/>
            <person name="Dai N."/>
            <person name="Sheng W."/>
            <person name="Hou X."/>
            <person name="Wei L."/>
        </authorList>
    </citation>
    <scope>NUCLEOTIDE SEQUENCE</scope>
    <source>
        <strain evidence="23">K16</strain>
        <tissue evidence="23">Leaf</tissue>
    </source>
</reference>
<dbReference type="GO" id="GO:0048040">
    <property type="term" value="F:UDP-glucuronate decarboxylase activity"/>
    <property type="evidence" value="ECO:0007669"/>
    <property type="project" value="UniProtKB-EC"/>
</dbReference>
<keyword evidence="12" id="KW-0333">Golgi apparatus</keyword>
<evidence type="ECO:0000256" key="4">
    <source>
        <dbReference type="ARBA" id="ARBA00007505"/>
    </source>
</evidence>
<dbReference type="GO" id="GO:0070403">
    <property type="term" value="F:NAD+ binding"/>
    <property type="evidence" value="ECO:0007669"/>
    <property type="project" value="InterPro"/>
</dbReference>
<keyword evidence="8" id="KW-0210">Decarboxylase</keyword>
<evidence type="ECO:0000256" key="14">
    <source>
        <dbReference type="ARBA" id="ARBA00023180"/>
    </source>
</evidence>
<dbReference type="GO" id="GO:0000139">
    <property type="term" value="C:Golgi membrane"/>
    <property type="evidence" value="ECO:0007669"/>
    <property type="project" value="UniProtKB-SubCell"/>
</dbReference>
<dbReference type="InterPro" id="IPR001509">
    <property type="entry name" value="Epimerase_deHydtase"/>
</dbReference>
<accession>A0AAE1WV54</accession>
<evidence type="ECO:0000259" key="22">
    <source>
        <dbReference type="Pfam" id="PF16363"/>
    </source>
</evidence>
<evidence type="ECO:0000256" key="17">
    <source>
        <dbReference type="ARBA" id="ARBA00031585"/>
    </source>
</evidence>
<evidence type="ECO:0000256" key="8">
    <source>
        <dbReference type="ARBA" id="ARBA00022793"/>
    </source>
</evidence>
<comment type="pathway">
    <text evidence="3">Nucleotide-sugar biosynthesis; UDP-alpha-D-xylose biosynthesis; UDP-alpha-D-xylose from UDP-alpha-D-glucuronate: step 1/1.</text>
</comment>
<dbReference type="GO" id="GO:0032580">
    <property type="term" value="C:Golgi cisterna membrane"/>
    <property type="evidence" value="ECO:0007669"/>
    <property type="project" value="UniProtKB-SubCell"/>
</dbReference>
<comment type="function">
    <text evidence="16">Catalyzes the NAD-dependent decarboxylation of UDP-glucuronic acid to UDP-xylose. Necessary for the biosynthesis of the core tetrasaccharide in glycosaminoglycan biosynthesis.</text>
</comment>
<evidence type="ECO:0000256" key="15">
    <source>
        <dbReference type="ARBA" id="ARBA00023239"/>
    </source>
</evidence>
<comment type="cofactor">
    <cofactor evidence="1">
        <name>NAD(+)</name>
        <dbReference type="ChEBI" id="CHEBI:57540"/>
    </cofactor>
</comment>
<evidence type="ECO:0000256" key="2">
    <source>
        <dbReference type="ARBA" id="ARBA00004323"/>
    </source>
</evidence>
<protein>
    <recommendedName>
        <fullName evidence="6">UDP-glucuronic acid decarboxylase 1</fullName>
        <ecNumber evidence="5">4.1.1.35</ecNumber>
    </recommendedName>
    <alternativeName>
        <fullName evidence="17">UDP-glucuronate decarboxylase 1</fullName>
    </alternativeName>
</protein>
<keyword evidence="13" id="KW-0472">Membrane</keyword>
<reference evidence="23" key="2">
    <citation type="journal article" date="2024" name="Plant">
        <title>Genomic evolution and insights into agronomic trait innovations of Sesamum species.</title>
        <authorList>
            <person name="Miao H."/>
            <person name="Wang L."/>
            <person name="Qu L."/>
            <person name="Liu H."/>
            <person name="Sun Y."/>
            <person name="Le M."/>
            <person name="Wang Q."/>
            <person name="Wei S."/>
            <person name="Zheng Y."/>
            <person name="Lin W."/>
            <person name="Duan Y."/>
            <person name="Cao H."/>
            <person name="Xiong S."/>
            <person name="Wang X."/>
            <person name="Wei L."/>
            <person name="Li C."/>
            <person name="Ma Q."/>
            <person name="Ju M."/>
            <person name="Zhao R."/>
            <person name="Li G."/>
            <person name="Mu C."/>
            <person name="Tian Q."/>
            <person name="Mei H."/>
            <person name="Zhang T."/>
            <person name="Gao T."/>
            <person name="Zhang H."/>
        </authorList>
    </citation>
    <scope>NUCLEOTIDE SEQUENCE</scope>
    <source>
        <strain evidence="23">K16</strain>
    </source>
</reference>
<dbReference type="InterPro" id="IPR044516">
    <property type="entry name" value="UXS-like"/>
</dbReference>
<name>A0AAE1WV54_9LAMI</name>
<dbReference type="Pfam" id="PF01370">
    <property type="entry name" value="Epimerase"/>
    <property type="match status" value="1"/>
</dbReference>
<feature type="region of interest" description="Disordered" evidence="20">
    <location>
        <begin position="1"/>
        <end position="23"/>
    </location>
</feature>
<feature type="domain" description="NAD-dependent epimerase/dehydratase" evidence="21">
    <location>
        <begin position="235"/>
        <end position="301"/>
    </location>
</feature>
<evidence type="ECO:0000256" key="10">
    <source>
        <dbReference type="ARBA" id="ARBA00022989"/>
    </source>
</evidence>
<evidence type="ECO:0000256" key="5">
    <source>
        <dbReference type="ARBA" id="ARBA00012290"/>
    </source>
</evidence>
<comment type="subcellular location">
    <subcellularLocation>
        <location evidence="2">Golgi apparatus membrane</location>
        <topology evidence="2">Single-pass type II membrane protein</topology>
    </subcellularLocation>
    <subcellularLocation>
        <location evidence="18">Golgi apparatus</location>
        <location evidence="18">Golgi stack membrane</location>
    </subcellularLocation>
</comment>
<dbReference type="SUPFAM" id="SSF51735">
    <property type="entry name" value="NAD(P)-binding Rossmann-fold domains"/>
    <property type="match status" value="1"/>
</dbReference>
<dbReference type="EC" id="4.1.1.35" evidence="5"/>
<dbReference type="CDD" id="cd05230">
    <property type="entry name" value="UGD_SDR_e"/>
    <property type="match status" value="1"/>
</dbReference>
<dbReference type="InterPro" id="IPR036291">
    <property type="entry name" value="NAD(P)-bd_dom_sf"/>
</dbReference>
<keyword evidence="14" id="KW-0325">Glycoprotein</keyword>
<dbReference type="EMBL" id="JACGWL010000006">
    <property type="protein sequence ID" value="KAK4399853.1"/>
    <property type="molecule type" value="Genomic_DNA"/>
</dbReference>
<dbReference type="PANTHER" id="PTHR43078:SF7">
    <property type="entry name" value="UDP-GLUCURONATE DECARBOXYLASE"/>
    <property type="match status" value="1"/>
</dbReference>
<evidence type="ECO:0000256" key="9">
    <source>
        <dbReference type="ARBA" id="ARBA00022968"/>
    </source>
</evidence>
<feature type="compositionally biased region" description="Polar residues" evidence="20">
    <location>
        <begin position="1"/>
        <end position="14"/>
    </location>
</feature>
<evidence type="ECO:0000256" key="20">
    <source>
        <dbReference type="SAM" id="MobiDB-lite"/>
    </source>
</evidence>
<dbReference type="Proteomes" id="UP001289374">
    <property type="component" value="Unassembled WGS sequence"/>
</dbReference>